<comment type="caution">
    <text evidence="1">The sequence shown here is derived from an EMBL/GenBank/DDBJ whole genome shotgun (WGS) entry which is preliminary data.</text>
</comment>
<proteinExistence type="predicted"/>
<protein>
    <submittedName>
        <fullName evidence="1">Uncharacterized protein</fullName>
    </submittedName>
</protein>
<sequence length="1039" mass="114729">MSGTNYAVRLAANQLSALESLSLRGAVIEDSDNSMLASHQGETRSIPGRITPGFLHMVIVPDDASGGRPFSEISHFPRSFIPALLRAQQSPASALKTSFSVREGVSSHPCGSQWRNDAGFSAHSTVKFCLMPNNNADFACPYSYAFPFLSKLHFVDFSATKPCCGDPDRAVCRITCESPSLERRLIGGYARRLPATLESAEIPGSGGRCGVTDDVVPPTHLRSFGSRSQPAALETELLDHPSSGRARDIGWYQVTLHPGRCGFGLEKNVRSRYLDVPQFKICPKTRIEPSLRNSATVKSQNACFYSVCVVFFLLSGVSRGHSAGESGARTIPASHFLLRLGQGVLTGTWPLCWWFARSRARLHLGPSRGRAVAQWLDGSRLPPRRTGFNQWESRRTMPRVGGGGGGGNLSFTPRPFVPAFSLHFTDSQGLVVKSLTGPSSLFLRSRYSAPLVKHWYSSGDVGRMSREPRSVHFPFAFLTSPRFRRSSVCSLLERQFPDRDYVRSYENSPPLPPLHSAEPAHMGCGVGAEVGTERGGRVCALGCELPRLITGLPAGRTPKINNAEKYEQHFGSSACAFYTRQNAKSKYRNRIRLEGASQKPFSDTHKIPYDRVKRCRERKINIKASERVNVDVFTQNKRPSEKVTAVAAGSAEETLRIFTAEARSGVINFDGAGIIFPKQVRREQRRAIAPSYEGHTAQSNDKLGKSEYSITKWSHCGRVVRLLASHLFEQGLIPSGVAPRLSHVSILPDYTSVIEEYRELGNRKASSRSNSELLSAEKYRVSEQGNTPSRPNKSYVIGKQLTQKSVGKSASVTASVQCAHNSITQELLSGKVRECCSVLSQTMKKEIRDVGIKSRRGSERNVIAISACVCLKVCVRMPEGYANRHTLQQKNQALSTCRYRQTSTCVVIDLECMSIGMPEGYANRPTLQQKNQALSTCRYRQTSTCVVIDLECMSTGMPEGYANRPTLQQKNQALSTCRYRQTSTCVVIDLECMSISYHSRLNEYSLLPDANVTSTFWRISGYDVRQGRAPLDLSAYYGA</sequence>
<organism evidence="1 2">
    <name type="scientific">Dryococelus australis</name>
    <dbReference type="NCBI Taxonomy" id="614101"/>
    <lineage>
        <taxon>Eukaryota</taxon>
        <taxon>Metazoa</taxon>
        <taxon>Ecdysozoa</taxon>
        <taxon>Arthropoda</taxon>
        <taxon>Hexapoda</taxon>
        <taxon>Insecta</taxon>
        <taxon>Pterygota</taxon>
        <taxon>Neoptera</taxon>
        <taxon>Polyneoptera</taxon>
        <taxon>Phasmatodea</taxon>
        <taxon>Verophasmatodea</taxon>
        <taxon>Anareolatae</taxon>
        <taxon>Phasmatidae</taxon>
        <taxon>Eurycanthinae</taxon>
        <taxon>Dryococelus</taxon>
    </lineage>
</organism>
<keyword evidence="2" id="KW-1185">Reference proteome</keyword>
<evidence type="ECO:0000313" key="2">
    <source>
        <dbReference type="Proteomes" id="UP001159363"/>
    </source>
</evidence>
<dbReference type="EMBL" id="JARBHB010000011">
    <property type="protein sequence ID" value="KAJ8872118.1"/>
    <property type="molecule type" value="Genomic_DNA"/>
</dbReference>
<gene>
    <name evidence="1" type="ORF">PR048_025720</name>
</gene>
<dbReference type="Proteomes" id="UP001159363">
    <property type="component" value="Chromosome 10"/>
</dbReference>
<evidence type="ECO:0000313" key="1">
    <source>
        <dbReference type="EMBL" id="KAJ8872118.1"/>
    </source>
</evidence>
<name>A0ABQ9GJB2_9NEOP</name>
<reference evidence="1 2" key="1">
    <citation type="submission" date="2023-02" db="EMBL/GenBank/DDBJ databases">
        <title>LHISI_Scaffold_Assembly.</title>
        <authorList>
            <person name="Stuart O.P."/>
            <person name="Cleave R."/>
            <person name="Magrath M.J.L."/>
            <person name="Mikheyev A.S."/>
        </authorList>
    </citation>
    <scope>NUCLEOTIDE SEQUENCE [LARGE SCALE GENOMIC DNA]</scope>
    <source>
        <strain evidence="1">Daus_M_001</strain>
        <tissue evidence="1">Leg muscle</tissue>
    </source>
</reference>
<accession>A0ABQ9GJB2</accession>